<dbReference type="Pfam" id="PF09774">
    <property type="entry name" value="MIX23"/>
    <property type="match status" value="1"/>
</dbReference>
<dbReference type="InterPro" id="IPR018252">
    <property type="entry name" value="Annexin_repeat_CS"/>
</dbReference>
<dbReference type="GO" id="GO:0005758">
    <property type="term" value="C:mitochondrial intermembrane space"/>
    <property type="evidence" value="ECO:0007669"/>
    <property type="project" value="InterPro"/>
</dbReference>
<protein>
    <recommendedName>
        <fullName evidence="6">Annexin</fullName>
    </recommendedName>
</protein>
<feature type="region of interest" description="Disordered" evidence="7">
    <location>
        <begin position="243"/>
        <end position="370"/>
    </location>
</feature>
<dbReference type="InterPro" id="IPR037104">
    <property type="entry name" value="Annexin_sf"/>
</dbReference>
<feature type="compositionally biased region" description="Pro residues" evidence="7">
    <location>
        <begin position="349"/>
        <end position="370"/>
    </location>
</feature>
<dbReference type="InterPro" id="IPR001464">
    <property type="entry name" value="Annexin"/>
</dbReference>
<keyword evidence="5 6" id="KW-0111">Calcium/phospholipid-binding</keyword>
<accession>A0A0F7SIG0</accession>
<dbReference type="GO" id="GO:0005509">
    <property type="term" value="F:calcium ion binding"/>
    <property type="evidence" value="ECO:0007669"/>
    <property type="project" value="InterPro"/>
</dbReference>
<feature type="region of interest" description="Disordered" evidence="7">
    <location>
        <begin position="62"/>
        <end position="82"/>
    </location>
</feature>
<dbReference type="PROSITE" id="PS51897">
    <property type="entry name" value="ANNEXIN_2"/>
    <property type="match status" value="4"/>
</dbReference>
<dbReference type="SMART" id="SM00335">
    <property type="entry name" value="ANX"/>
    <property type="match status" value="4"/>
</dbReference>
<keyword evidence="4 6" id="KW-0041">Annexin</keyword>
<sequence>MTSKPSLSSTTPAIGSQAIYYPPPPSNLPVTPSTCLDISLFKQVIKEWRKADDSIIIRLNRSSARSRDESRSSSSSSGLSSDAGCAAAFADMVSTWSNRATILDYCTSVVDKLASSPASATTTIPISPPSGSSPVFISEGHPADASSWRWAEAGVGRSPGTRDVGRSDGEVLQRRYATERSVEAIVRERSLNAFKSRCPFFEPPASELRKVYELKLRRSDDILMVAVLRCAMCHMPNASYRVSDGGQGCTRPWQAVPQQSQYPPYQGAPPQPYGQPPNAYGQPPNAYGQSGFNNQSTYDQKPSYNQPPPPGAPVNYPTPQQNQYNQYGSGGGYNNPPPQHSYGGFNSAPPQPYGAPPPQGQPLYNAPPPGPPMQNYTAQPAYGGVPSAGSASFFYLGTPILPVEGTTLGSIPPPPGNYNAQFDAERIRKATKGFGTDESALVDTMAPLGGLEMGALSRAFEASVGRSLVKTLEKETRSWFLYGLRGLALGPLEFDCWLLDRACSGIGTHEELLSEILLGRSNNEIYLLKSAYKAIYNKDLVAVVKGELSMKTERMFIMALMGNRDETGFVNQAGIQQDVETFYRAGEGKWGTDEIAILSILVNRSNAHLAAMSQAYFQRNSRPLSAAVSREFSGHMKDGLLFITRGAEQDGDGVARDAEMLEEAMRGMGTKDERLIYRIVRLHWNRQRFENVKRAYEAKYGKSLRNRVQGETSGDCRKLMLAIIQ</sequence>
<dbReference type="PANTHER" id="PTHR10502:SF102">
    <property type="entry name" value="ANNEXIN B11"/>
    <property type="match status" value="1"/>
</dbReference>
<dbReference type="SUPFAM" id="SSF47874">
    <property type="entry name" value="Annexin"/>
    <property type="match status" value="1"/>
</dbReference>
<dbReference type="GO" id="GO:0012506">
    <property type="term" value="C:vesicle membrane"/>
    <property type="evidence" value="ECO:0007669"/>
    <property type="project" value="TreeGrafter"/>
</dbReference>
<evidence type="ECO:0000256" key="5">
    <source>
        <dbReference type="ARBA" id="ARBA00023302"/>
    </source>
</evidence>
<dbReference type="Gene3D" id="1.10.220.10">
    <property type="entry name" value="Annexin"/>
    <property type="match status" value="4"/>
</dbReference>
<feature type="compositionally biased region" description="Low complexity" evidence="7">
    <location>
        <begin position="119"/>
        <end position="138"/>
    </location>
</feature>
<reference evidence="8" key="1">
    <citation type="submission" date="2014-08" db="EMBL/GenBank/DDBJ databases">
        <authorList>
            <person name="Sharma Rahul"/>
            <person name="Thines Marco"/>
        </authorList>
    </citation>
    <scope>NUCLEOTIDE SEQUENCE</scope>
</reference>
<dbReference type="InterPro" id="IPR019171">
    <property type="entry name" value="MIX23"/>
</dbReference>
<dbReference type="AlphaFoldDB" id="A0A0F7SIG0"/>
<feature type="compositionally biased region" description="Low complexity" evidence="7">
    <location>
        <begin position="313"/>
        <end position="327"/>
    </location>
</feature>
<keyword evidence="3 6" id="KW-0106">Calcium</keyword>
<comment type="similarity">
    <text evidence="1 6">Belongs to the annexin family.</text>
</comment>
<evidence type="ECO:0000256" key="6">
    <source>
        <dbReference type="RuleBase" id="RU003540"/>
    </source>
</evidence>
<dbReference type="EMBL" id="LN483345">
    <property type="protein sequence ID" value="CDZ98721.1"/>
    <property type="molecule type" value="Genomic_DNA"/>
</dbReference>
<evidence type="ECO:0000256" key="4">
    <source>
        <dbReference type="ARBA" id="ARBA00023216"/>
    </source>
</evidence>
<evidence type="ECO:0000256" key="2">
    <source>
        <dbReference type="ARBA" id="ARBA00022737"/>
    </source>
</evidence>
<dbReference type="PANTHER" id="PTHR10502">
    <property type="entry name" value="ANNEXIN"/>
    <property type="match status" value="1"/>
</dbReference>
<dbReference type="GO" id="GO:0005886">
    <property type="term" value="C:plasma membrane"/>
    <property type="evidence" value="ECO:0007669"/>
    <property type="project" value="TreeGrafter"/>
</dbReference>
<keyword evidence="2 6" id="KW-0677">Repeat</keyword>
<dbReference type="PRINTS" id="PR00196">
    <property type="entry name" value="ANNEXIN"/>
</dbReference>
<proteinExistence type="inferred from homology"/>
<dbReference type="Pfam" id="PF00191">
    <property type="entry name" value="Annexin"/>
    <property type="match status" value="4"/>
</dbReference>
<evidence type="ECO:0000256" key="1">
    <source>
        <dbReference type="ARBA" id="ARBA00007831"/>
    </source>
</evidence>
<feature type="compositionally biased region" description="Polar residues" evidence="7">
    <location>
        <begin position="288"/>
        <end position="304"/>
    </location>
</feature>
<comment type="domain">
    <text evidence="6">A pair of annexin repeats may form one binding site for calcium and phospholipid.</text>
</comment>
<feature type="compositionally biased region" description="Pro residues" evidence="7">
    <location>
        <begin position="266"/>
        <end position="275"/>
    </location>
</feature>
<feature type="compositionally biased region" description="Low complexity" evidence="7">
    <location>
        <begin position="72"/>
        <end position="81"/>
    </location>
</feature>
<organism evidence="8">
    <name type="scientific">Phaffia rhodozyma</name>
    <name type="common">Yeast</name>
    <name type="synonym">Xanthophyllomyces dendrorhous</name>
    <dbReference type="NCBI Taxonomy" id="264483"/>
    <lineage>
        <taxon>Eukaryota</taxon>
        <taxon>Fungi</taxon>
        <taxon>Dikarya</taxon>
        <taxon>Basidiomycota</taxon>
        <taxon>Agaricomycotina</taxon>
        <taxon>Tremellomycetes</taxon>
        <taxon>Cystofilobasidiales</taxon>
        <taxon>Mrakiaceae</taxon>
        <taxon>Phaffia</taxon>
    </lineage>
</organism>
<feature type="compositionally biased region" description="Low complexity" evidence="7">
    <location>
        <begin position="276"/>
        <end position="287"/>
    </location>
</feature>
<dbReference type="GO" id="GO:0005634">
    <property type="term" value="C:nucleus"/>
    <property type="evidence" value="ECO:0007669"/>
    <property type="project" value="TreeGrafter"/>
</dbReference>
<name>A0A0F7SIG0_PHARH</name>
<dbReference type="FunFam" id="1.10.220.10:FF:000002">
    <property type="entry name" value="Annexin"/>
    <property type="match status" value="1"/>
</dbReference>
<dbReference type="GO" id="GO:0001786">
    <property type="term" value="F:phosphatidylserine binding"/>
    <property type="evidence" value="ECO:0007669"/>
    <property type="project" value="TreeGrafter"/>
</dbReference>
<evidence type="ECO:0000313" key="8">
    <source>
        <dbReference type="EMBL" id="CDZ98721.1"/>
    </source>
</evidence>
<dbReference type="GO" id="GO:0005544">
    <property type="term" value="F:calcium-dependent phospholipid binding"/>
    <property type="evidence" value="ECO:0007669"/>
    <property type="project" value="UniProtKB-KW"/>
</dbReference>
<dbReference type="InterPro" id="IPR018502">
    <property type="entry name" value="Annexin_repeat"/>
</dbReference>
<evidence type="ECO:0000256" key="3">
    <source>
        <dbReference type="ARBA" id="ARBA00022837"/>
    </source>
</evidence>
<evidence type="ECO:0000256" key="7">
    <source>
        <dbReference type="SAM" id="MobiDB-lite"/>
    </source>
</evidence>
<feature type="region of interest" description="Disordered" evidence="7">
    <location>
        <begin position="119"/>
        <end position="140"/>
    </location>
</feature>
<dbReference type="PROSITE" id="PS00223">
    <property type="entry name" value="ANNEXIN_1"/>
    <property type="match status" value="1"/>
</dbReference>